<gene>
    <name evidence="2" type="ORF">PPRIM_AZ9-3.1.T0100006</name>
</gene>
<evidence type="ECO:0000256" key="1">
    <source>
        <dbReference type="SAM" id="Coils"/>
    </source>
</evidence>
<reference evidence="2" key="1">
    <citation type="submission" date="2021-01" db="EMBL/GenBank/DDBJ databases">
        <authorList>
            <consortium name="Genoscope - CEA"/>
            <person name="William W."/>
        </authorList>
    </citation>
    <scope>NUCLEOTIDE SEQUENCE</scope>
</reference>
<protein>
    <submittedName>
        <fullName evidence="2">Uncharacterized protein</fullName>
    </submittedName>
</protein>
<proteinExistence type="predicted"/>
<organism evidence="2 3">
    <name type="scientific">Paramecium primaurelia</name>
    <dbReference type="NCBI Taxonomy" id="5886"/>
    <lineage>
        <taxon>Eukaryota</taxon>
        <taxon>Sar</taxon>
        <taxon>Alveolata</taxon>
        <taxon>Ciliophora</taxon>
        <taxon>Intramacronucleata</taxon>
        <taxon>Oligohymenophorea</taxon>
        <taxon>Peniculida</taxon>
        <taxon>Parameciidae</taxon>
        <taxon>Paramecium</taxon>
    </lineage>
</organism>
<dbReference type="OMA" id="EQKQFEY"/>
<feature type="coiled-coil region" evidence="1">
    <location>
        <begin position="68"/>
        <end position="143"/>
    </location>
</feature>
<keyword evidence="3" id="KW-1185">Reference proteome</keyword>
<comment type="caution">
    <text evidence="2">The sequence shown here is derived from an EMBL/GenBank/DDBJ whole genome shotgun (WGS) entry which is preliminary data.</text>
</comment>
<name>A0A8S1JUM6_PARPR</name>
<evidence type="ECO:0000313" key="3">
    <source>
        <dbReference type="Proteomes" id="UP000688137"/>
    </source>
</evidence>
<dbReference type="Proteomes" id="UP000688137">
    <property type="component" value="Unassembled WGS sequence"/>
</dbReference>
<feature type="coiled-coil region" evidence="1">
    <location>
        <begin position="178"/>
        <end position="212"/>
    </location>
</feature>
<feature type="coiled-coil region" evidence="1">
    <location>
        <begin position="242"/>
        <end position="276"/>
    </location>
</feature>
<evidence type="ECO:0000313" key="2">
    <source>
        <dbReference type="EMBL" id="CAD8045745.1"/>
    </source>
</evidence>
<dbReference type="EMBL" id="CAJJDM010000007">
    <property type="protein sequence ID" value="CAD8045745.1"/>
    <property type="molecule type" value="Genomic_DNA"/>
</dbReference>
<accession>A0A8S1JUM6</accession>
<sequence>MSQQIKQVEIKQVRSTSFNNNYKPYDRRQSQPLNQTFEQKQFEYHQSNQSTGQDLIDNDKQNQMLQVLEQQININQYLEQQVNTLQQQLIKQQKIIEQQSDISHVLEQLNVYKEIVEQLEFRLKDILKENEELNQFNQKQQQKIYYLEEEIRKYQQIIDEKIHEQVKGVMSPDVQRKMKRLIEENAILKQSNKQMEDEVNELRKSLEQFKESIQTLHLHSNTQDNNYVAELENQIQYLQEMQQIDQLKMQALEEKLNLLQKENYRLQDNLKSKRKQYQS</sequence>
<keyword evidence="1" id="KW-0175">Coiled coil</keyword>
<dbReference type="AlphaFoldDB" id="A0A8S1JUM6"/>